<keyword evidence="8" id="KW-0261">Viral envelope protein</keyword>
<dbReference type="InterPro" id="IPR001038">
    <property type="entry name" value="GA_GC"/>
</dbReference>
<evidence type="ECO:0000313" key="12">
    <source>
        <dbReference type="Proteomes" id="UP000208106"/>
    </source>
</evidence>
<evidence type="ECO:0000256" key="4">
    <source>
        <dbReference type="ARBA" id="ARBA00022692"/>
    </source>
</evidence>
<gene>
    <name evidence="10" type="primary">ORF81</name>
    <name evidence="8" type="synonym">UL44</name>
</gene>
<evidence type="ECO:0000313" key="10">
    <source>
        <dbReference type="EMBL" id="AKV40728.1"/>
    </source>
</evidence>
<dbReference type="Proteomes" id="UP000208106">
    <property type="component" value="Segment"/>
</dbReference>
<dbReference type="InterPro" id="IPR036179">
    <property type="entry name" value="Ig-like_dom_sf"/>
</dbReference>
<organism evidence="10 11">
    <name type="scientific">Testudinid alphaherpesvirus 3</name>
    <dbReference type="NCBI Taxonomy" id="2560801"/>
    <lineage>
        <taxon>Viruses</taxon>
        <taxon>Duplodnaviria</taxon>
        <taxon>Heunggongvirae</taxon>
        <taxon>Peploviricota</taxon>
        <taxon>Herviviricetes</taxon>
        <taxon>Herpesvirales</taxon>
        <taxon>Orthoherpesviridae</taxon>
        <taxon>Alphaherpesvirinae</taxon>
        <taxon>Scutavirus</taxon>
        <taxon>Scutavirus testudinidalpha3</taxon>
    </lineage>
</organism>
<dbReference type="EMBL" id="KT008627">
    <property type="protein sequence ID" value="AKV40728.1"/>
    <property type="molecule type" value="Genomic_DNA"/>
</dbReference>
<keyword evidence="6" id="KW-0472">Membrane</keyword>
<dbReference type="OrthoDB" id="8855at10239"/>
<evidence type="ECO:0000256" key="5">
    <source>
        <dbReference type="ARBA" id="ARBA00022989"/>
    </source>
</evidence>
<dbReference type="Proteomes" id="UP000100290">
    <property type="component" value="Segment"/>
</dbReference>
<keyword evidence="8" id="KW-0946">Virion</keyword>
<accession>A0A0K1R1F5</accession>
<evidence type="ECO:0000256" key="1">
    <source>
        <dbReference type="ARBA" id="ARBA00004167"/>
    </source>
</evidence>
<evidence type="ECO:0000256" key="6">
    <source>
        <dbReference type="ARBA" id="ARBA00023136"/>
    </source>
</evidence>
<comment type="similarity">
    <text evidence="2">Belongs to the herpesviridae glycoprotein C family.</text>
</comment>
<evidence type="ECO:0000313" key="11">
    <source>
        <dbReference type="Proteomes" id="UP000100290"/>
    </source>
</evidence>
<dbReference type="GO" id="GO:0016020">
    <property type="term" value="C:membrane"/>
    <property type="evidence" value="ECO:0007669"/>
    <property type="project" value="UniProtKB-SubCell"/>
</dbReference>
<evidence type="ECO:0000313" key="8">
    <source>
        <dbReference type="EMBL" id="AIU39256.1"/>
    </source>
</evidence>
<dbReference type="KEGG" id="vg:26122594"/>
<evidence type="ECO:0000256" key="3">
    <source>
        <dbReference type="ARBA" id="ARBA00022581"/>
    </source>
</evidence>
<proteinExistence type="inferred from homology"/>
<dbReference type="Proteomes" id="UP000240599">
    <property type="component" value="Segment"/>
</dbReference>
<protein>
    <submittedName>
        <fullName evidence="8">Envelope glycoprotein C</fullName>
    </submittedName>
    <submittedName>
        <fullName evidence="10">UL44 glycoprotein C</fullName>
    </submittedName>
</protein>
<evidence type="ECO:0000256" key="7">
    <source>
        <dbReference type="ARBA" id="ARBA00023180"/>
    </source>
</evidence>
<dbReference type="Pfam" id="PF02124">
    <property type="entry name" value="Marek_A"/>
    <property type="match status" value="1"/>
</dbReference>
<sequence>MFIAAIGCVFLLLEGINGVSYTLLTPKTISQPYLSDVVIPWTLQLDGRPPTEQDTQSLRITLSHETLGVLLTYNPTNGAEATITAFHNGISPWQTRDVNVGHLDVIVPSAGPNNSGRYVLQVLGKENDLLAASNVTVILTQVPVVRILASTVLESEPITATCVVAQYYPEGALQHFYWEVDDIIIPKSDYVLHTGAYGETGLFSTYSDLIIPPSKLIGKLESRITCGFCVQDEIESHCGHKTTQVRILPQPNVAIAVKNKRVECTAKVAFPGPRFVWTIDGRPVTEIHAQINNFQLSSTVDVLKPDGRTVLYECQLKGYPITRRSFTKSLAYSTPHPCIAMCLSICNISE</sequence>
<evidence type="ECO:0000256" key="2">
    <source>
        <dbReference type="ARBA" id="ARBA00005284"/>
    </source>
</evidence>
<name>A0A0K1R1F5_9ALPH</name>
<comment type="subcellular location">
    <subcellularLocation>
        <location evidence="1">Membrane</location>
        <topology evidence="1">Single-pass membrane protein</topology>
    </subcellularLocation>
</comment>
<reference evidence="12 13" key="1">
    <citation type="journal article" date="2015" name="J. Virol.">
        <title>The Genome of a Tortoise Herpesvirus (Testudinid Herpesvirus 3) Has a Novel Structure and Contains a Large Region That Is Not Required for Replication In Vitro or Virulence In Vivo.</title>
        <authorList>
            <person name="Gandar F."/>
            <person name="Wilkie G.S."/>
            <person name="Gatherer D."/>
            <person name="Kerr K."/>
            <person name="Marlier D."/>
            <person name="Diez M."/>
            <person name="Marschang R.E."/>
            <person name="Mast J."/>
            <person name="Dewals B.G."/>
            <person name="Davison A.J."/>
            <person name="Vanderplasschen A.F."/>
        </authorList>
    </citation>
    <scope>NUCLEOTIDE SEQUENCE [LARGE SCALE GENOMIC DNA]</scope>
    <source>
        <strain evidence="8 12">1976</strain>
        <strain evidence="9 13">4295/7R</strain>
    </source>
</reference>
<reference evidence="10 11" key="2">
    <citation type="journal article" date="2015" name="PLoS ONE">
        <title>A Genomic Approach to Unravel Host-Pathogen Interaction in Chelonians: The Example of Testudinid Herpesvirus 3.</title>
        <authorList>
            <person name="Origgi F.C."/>
            <person name="Tecilla M."/>
            <person name="Pilo P."/>
            <person name="Aloisio F."/>
            <person name="Otten P."/>
            <person name="Aguilar-Bultet L."/>
            <person name="Sattler U."/>
            <person name="Roccabianca P."/>
            <person name="Romero C.H."/>
            <person name="Bloom D.C."/>
            <person name="Jacobson E.R."/>
        </authorList>
    </citation>
    <scope>NUCLEOTIDE SEQUENCE [LARGE SCALE GENOMIC DNA]</scope>
    <source>
        <strain evidence="10">US1976/98</strain>
    </source>
</reference>
<dbReference type="GO" id="GO:0019031">
    <property type="term" value="C:viral envelope"/>
    <property type="evidence" value="ECO:0007669"/>
    <property type="project" value="UniProtKB-KW"/>
</dbReference>
<dbReference type="SUPFAM" id="SSF48726">
    <property type="entry name" value="Immunoglobulin"/>
    <property type="match status" value="1"/>
</dbReference>
<keyword evidence="5" id="KW-1133">Transmembrane helix</keyword>
<keyword evidence="3" id="KW-0945">Host-virus interaction</keyword>
<keyword evidence="4" id="KW-0812">Transmembrane</keyword>
<dbReference type="EMBL" id="KM924292">
    <property type="protein sequence ID" value="AIU39256.1"/>
    <property type="molecule type" value="Genomic_DNA"/>
</dbReference>
<dbReference type="EMBL" id="KM924293">
    <property type="protein sequence ID" value="AIU39366.1"/>
    <property type="molecule type" value="Genomic_DNA"/>
</dbReference>
<evidence type="ECO:0000313" key="9">
    <source>
        <dbReference type="EMBL" id="AIU39366.1"/>
    </source>
</evidence>
<evidence type="ECO:0000313" key="13">
    <source>
        <dbReference type="Proteomes" id="UP000240599"/>
    </source>
</evidence>
<keyword evidence="12" id="KW-1185">Reference proteome</keyword>
<keyword evidence="7" id="KW-0325">Glycoprotein</keyword>